<dbReference type="Pfam" id="PF14273">
    <property type="entry name" value="DUF4360"/>
    <property type="match status" value="1"/>
</dbReference>
<evidence type="ECO:0008006" key="4">
    <source>
        <dbReference type="Google" id="ProtNLM"/>
    </source>
</evidence>
<keyword evidence="3" id="KW-1185">Reference proteome</keyword>
<organism evidence="2 3">
    <name type="scientific">Pythium insidiosum</name>
    <name type="common">Pythiosis disease agent</name>
    <dbReference type="NCBI Taxonomy" id="114742"/>
    <lineage>
        <taxon>Eukaryota</taxon>
        <taxon>Sar</taxon>
        <taxon>Stramenopiles</taxon>
        <taxon>Oomycota</taxon>
        <taxon>Peronosporomycetes</taxon>
        <taxon>Pythiales</taxon>
        <taxon>Pythiaceae</taxon>
        <taxon>Pythium</taxon>
    </lineage>
</organism>
<evidence type="ECO:0000313" key="2">
    <source>
        <dbReference type="EMBL" id="KAJ0399697.1"/>
    </source>
</evidence>
<gene>
    <name evidence="2" type="ORF">P43SY_003702</name>
</gene>
<evidence type="ECO:0000313" key="3">
    <source>
        <dbReference type="Proteomes" id="UP001209570"/>
    </source>
</evidence>
<dbReference type="Proteomes" id="UP001209570">
    <property type="component" value="Unassembled WGS sequence"/>
</dbReference>
<name>A0AAD5M0A2_PYTIN</name>
<feature type="signal peptide" evidence="1">
    <location>
        <begin position="1"/>
        <end position="23"/>
    </location>
</feature>
<accession>A0AAD5M0A2</accession>
<keyword evidence="1" id="KW-0732">Signal</keyword>
<dbReference type="AlphaFoldDB" id="A0AAD5M0A2"/>
<sequence length="202" mass="21394">MFGFKSVLSALALLALGAASVDAELPYKLGKPVFFGSGCPAGTVAVVPSTDGRTLSVLFSDFSSKTKGSTNLREYKACNLAVPMDIQPGFTAAIAKVDYRGNAYVPAAENATAEFSAEYFFAGSSGPELRTKYGAGYDGNIYLSDNVATLAWSRCGASTIFRVNTQLTASKPSGVQDDVQISIDTADNRFGGFYYQINYKAC</sequence>
<feature type="chain" id="PRO_5042076794" description="DUF4360 domain-containing protein" evidence="1">
    <location>
        <begin position="24"/>
        <end position="202"/>
    </location>
</feature>
<protein>
    <recommendedName>
        <fullName evidence="4">DUF4360 domain-containing protein</fullName>
    </recommendedName>
</protein>
<proteinExistence type="predicted"/>
<dbReference type="EMBL" id="JAKCXM010000174">
    <property type="protein sequence ID" value="KAJ0399697.1"/>
    <property type="molecule type" value="Genomic_DNA"/>
</dbReference>
<reference evidence="2" key="1">
    <citation type="submission" date="2021-12" db="EMBL/GenBank/DDBJ databases">
        <title>Prjna785345.</title>
        <authorList>
            <person name="Rujirawat T."/>
            <person name="Krajaejun T."/>
        </authorList>
    </citation>
    <scope>NUCLEOTIDE SEQUENCE</scope>
    <source>
        <strain evidence="2">Pi057C3</strain>
    </source>
</reference>
<dbReference type="PANTHER" id="PTHR38847">
    <property type="match status" value="1"/>
</dbReference>
<evidence type="ECO:0000256" key="1">
    <source>
        <dbReference type="SAM" id="SignalP"/>
    </source>
</evidence>
<comment type="caution">
    <text evidence="2">The sequence shown here is derived from an EMBL/GenBank/DDBJ whole genome shotgun (WGS) entry which is preliminary data.</text>
</comment>
<dbReference type="PANTHER" id="PTHR38847:SF1">
    <property type="entry name" value="PSEUDOURIDINE SYNTHASE RSUA_RLUA-LIKE DOMAIN-CONTAINING PROTEIN"/>
    <property type="match status" value="1"/>
</dbReference>
<dbReference type="InterPro" id="IPR025649">
    <property type="entry name" value="DUF4360"/>
</dbReference>